<feature type="region of interest" description="Disordered" evidence="1">
    <location>
        <begin position="33"/>
        <end position="54"/>
    </location>
</feature>
<reference evidence="2 3" key="1">
    <citation type="submission" date="2021-03" db="EMBL/GenBank/DDBJ databases">
        <title>Antimicrobial resistance genes in bacteria isolated from Japanese honey, and their potential for conferring macrolide and lincosamide resistance in the American foulbrood pathogen Paenibacillus larvae.</title>
        <authorList>
            <person name="Okamoto M."/>
            <person name="Kumagai M."/>
            <person name="Kanamori H."/>
            <person name="Takamatsu D."/>
        </authorList>
    </citation>
    <scope>NUCLEOTIDE SEQUENCE [LARGE SCALE GENOMIC DNA]</scope>
    <source>
        <strain evidence="2 3">J6TS1</strain>
    </source>
</reference>
<dbReference type="EMBL" id="BORJ01000019">
    <property type="protein sequence ID" value="GIN99026.1"/>
    <property type="molecule type" value="Genomic_DNA"/>
</dbReference>
<gene>
    <name evidence="2" type="ORF">J6TS1_48960</name>
</gene>
<evidence type="ECO:0000256" key="1">
    <source>
        <dbReference type="SAM" id="MobiDB-lite"/>
    </source>
</evidence>
<evidence type="ECO:0000313" key="2">
    <source>
        <dbReference type="EMBL" id="GIN99026.1"/>
    </source>
</evidence>
<organism evidence="2 3">
    <name type="scientific">Siminovitchia terrae</name>
    <name type="common">Bacillus terrae</name>
    <dbReference type="NCBI Taxonomy" id="1914933"/>
    <lineage>
        <taxon>Bacteria</taxon>
        <taxon>Bacillati</taxon>
        <taxon>Bacillota</taxon>
        <taxon>Bacilli</taxon>
        <taxon>Bacillales</taxon>
        <taxon>Bacillaceae</taxon>
        <taxon>Siminovitchia</taxon>
    </lineage>
</organism>
<evidence type="ECO:0000313" key="3">
    <source>
        <dbReference type="Proteomes" id="UP000680670"/>
    </source>
</evidence>
<name>A0ABQ4L560_SIMTE</name>
<sequence length="71" mass="8252">MGIITIHTTMNWSGKMTVNDKKKQKTVFRDNQDIVPEGNLPGNREDRSDKMGTLNSEEIRFENADDIYDEY</sequence>
<protein>
    <submittedName>
        <fullName evidence="2">Uncharacterized protein</fullName>
    </submittedName>
</protein>
<accession>A0ABQ4L560</accession>
<comment type="caution">
    <text evidence="2">The sequence shown here is derived from an EMBL/GenBank/DDBJ whole genome shotgun (WGS) entry which is preliminary data.</text>
</comment>
<proteinExistence type="predicted"/>
<dbReference type="Proteomes" id="UP000680670">
    <property type="component" value="Unassembled WGS sequence"/>
</dbReference>
<keyword evidence="3" id="KW-1185">Reference proteome</keyword>